<dbReference type="Proteomes" id="UP001064632">
    <property type="component" value="Chromosome"/>
</dbReference>
<keyword evidence="2" id="KW-1185">Reference proteome</keyword>
<protein>
    <submittedName>
        <fullName evidence="1">Uncharacterized protein</fullName>
    </submittedName>
</protein>
<evidence type="ECO:0000313" key="1">
    <source>
        <dbReference type="EMBL" id="UXI69425.1"/>
    </source>
</evidence>
<dbReference type="EMBL" id="CP104694">
    <property type="protein sequence ID" value="UXI69425.1"/>
    <property type="molecule type" value="Genomic_DNA"/>
</dbReference>
<proteinExistence type="predicted"/>
<name>A0ABY6BK17_9GAMM</name>
<evidence type="ECO:0000313" key="2">
    <source>
        <dbReference type="Proteomes" id="UP001064632"/>
    </source>
</evidence>
<reference evidence="1" key="1">
    <citation type="submission" date="2022-09" db="EMBL/GenBank/DDBJ databases">
        <title>Tahibacter sp. nov., isolated from a fresh water.</title>
        <authorList>
            <person name="Baek J.H."/>
            <person name="Lee J.K."/>
            <person name="Kim J.M."/>
            <person name="Jeon C.O."/>
        </authorList>
    </citation>
    <scope>NUCLEOTIDE SEQUENCE</scope>
    <source>
        <strain evidence="1">W38</strain>
    </source>
</reference>
<dbReference type="RefSeq" id="WP_261696380.1">
    <property type="nucleotide sequence ID" value="NZ_CP104694.1"/>
</dbReference>
<organism evidence="1 2">
    <name type="scientific">Tahibacter amnicola</name>
    <dbReference type="NCBI Taxonomy" id="2976241"/>
    <lineage>
        <taxon>Bacteria</taxon>
        <taxon>Pseudomonadati</taxon>
        <taxon>Pseudomonadota</taxon>
        <taxon>Gammaproteobacteria</taxon>
        <taxon>Lysobacterales</taxon>
        <taxon>Rhodanobacteraceae</taxon>
        <taxon>Tahibacter</taxon>
    </lineage>
</organism>
<gene>
    <name evidence="1" type="ORF">N4264_07185</name>
</gene>
<sequence>MARSYGQGTVTVWNPVNGDVHKYRSQCGNPRPGEAADKAFDVGPDGVRGSCPALLTDEITLEPVHHQVTRALSEIYRATNGSYRTTFDVDLTGQTFDGYSPRPPSIYDFVHDMPLQSRINSLLNNSDSLWSLVRSPLASAFHLALSHADAAMGYSDGVHATFTVYFADGSSVTATQDFDLPVEIQMNTAKDSTGHPIPLSNSAGGEGHWVYSSNSPAGSLGQLLNQLGSLGIPITGQYNGGNSGTVRCRWTPASNTLICTIGP</sequence>
<accession>A0ABY6BK17</accession>